<comment type="caution">
    <text evidence="1">The sequence shown here is derived from an EMBL/GenBank/DDBJ whole genome shotgun (WGS) entry which is preliminary data.</text>
</comment>
<evidence type="ECO:0000313" key="2">
    <source>
        <dbReference type="Proteomes" id="UP000234323"/>
    </source>
</evidence>
<accession>A0A2I1G023</accession>
<proteinExistence type="predicted"/>
<dbReference type="Proteomes" id="UP000234323">
    <property type="component" value="Unassembled WGS sequence"/>
</dbReference>
<evidence type="ECO:0000313" key="1">
    <source>
        <dbReference type="EMBL" id="PKY39946.1"/>
    </source>
</evidence>
<reference evidence="1 2" key="1">
    <citation type="submission" date="2015-10" db="EMBL/GenBank/DDBJ databases">
        <title>Genome analyses suggest a sexual origin of heterokaryosis in a supposedly ancient asexual fungus.</title>
        <authorList>
            <person name="Ropars J."/>
            <person name="Sedzielewska K."/>
            <person name="Noel J."/>
            <person name="Charron P."/>
            <person name="Farinelli L."/>
            <person name="Marton T."/>
            <person name="Kruger M."/>
            <person name="Pelin A."/>
            <person name="Brachmann A."/>
            <person name="Corradi N."/>
        </authorList>
    </citation>
    <scope>NUCLEOTIDE SEQUENCE [LARGE SCALE GENOMIC DNA]</scope>
    <source>
        <strain evidence="1 2">A4</strain>
    </source>
</reference>
<keyword evidence="2" id="KW-1185">Reference proteome</keyword>
<protein>
    <submittedName>
        <fullName evidence="1">Uncharacterized protein</fullName>
    </submittedName>
</protein>
<dbReference type="EMBL" id="LLXI01000084">
    <property type="protein sequence ID" value="PKY39946.1"/>
    <property type="molecule type" value="Genomic_DNA"/>
</dbReference>
<sequence>MFDLAYSQLLDMNQELRSKLQDEIFIGAGPLRLDSLDLIPFLGLDFLDLIVPAPSWIELLGFNHKCQLPSWIVTSAFGLDWIDKFCIEPFGYSFSFFVDSLFQP</sequence>
<gene>
    <name evidence="1" type="ORF">RhiirA4_453240</name>
</gene>
<name>A0A2I1G023_9GLOM</name>
<organism evidence="1 2">
    <name type="scientific">Rhizophagus irregularis</name>
    <dbReference type="NCBI Taxonomy" id="588596"/>
    <lineage>
        <taxon>Eukaryota</taxon>
        <taxon>Fungi</taxon>
        <taxon>Fungi incertae sedis</taxon>
        <taxon>Mucoromycota</taxon>
        <taxon>Glomeromycotina</taxon>
        <taxon>Glomeromycetes</taxon>
        <taxon>Glomerales</taxon>
        <taxon>Glomeraceae</taxon>
        <taxon>Rhizophagus</taxon>
    </lineage>
</organism>
<dbReference type="AlphaFoldDB" id="A0A2I1G023"/>